<keyword evidence="1" id="KW-1133">Transmembrane helix</keyword>
<dbReference type="EMBL" id="JAAONZ010000036">
    <property type="protein sequence ID" value="NHO68526.1"/>
    <property type="molecule type" value="Genomic_DNA"/>
</dbReference>
<dbReference type="Proteomes" id="UP000787472">
    <property type="component" value="Unassembled WGS sequence"/>
</dbReference>
<evidence type="ECO:0000259" key="2">
    <source>
        <dbReference type="Pfam" id="PF04892"/>
    </source>
</evidence>
<dbReference type="InterPro" id="IPR006976">
    <property type="entry name" value="VanZ-like"/>
</dbReference>
<gene>
    <name evidence="3" type="ORF">G8770_23485</name>
</gene>
<proteinExistence type="predicted"/>
<reference evidence="3" key="1">
    <citation type="submission" date="2020-03" db="EMBL/GenBank/DDBJ databases">
        <authorList>
            <person name="Guo F."/>
        </authorList>
    </citation>
    <scope>NUCLEOTIDE SEQUENCE</scope>
    <source>
        <strain evidence="3">JCM 30134</strain>
    </source>
</reference>
<dbReference type="PANTHER" id="PTHR28008">
    <property type="entry name" value="DOMAIN PROTEIN, PUTATIVE (AFU_ORTHOLOGUE AFUA_3G10980)-RELATED"/>
    <property type="match status" value="1"/>
</dbReference>
<organism evidence="3 4">
    <name type="scientific">Pseudomaricurvus hydrocarbonicus</name>
    <dbReference type="NCBI Taxonomy" id="1470433"/>
    <lineage>
        <taxon>Bacteria</taxon>
        <taxon>Pseudomonadati</taxon>
        <taxon>Pseudomonadota</taxon>
        <taxon>Gammaproteobacteria</taxon>
        <taxon>Cellvibrionales</taxon>
        <taxon>Cellvibrionaceae</taxon>
        <taxon>Pseudomaricurvus</taxon>
    </lineage>
</organism>
<accession>A0A9E5MQD8</accession>
<protein>
    <submittedName>
        <fullName evidence="3">VanZ family protein</fullName>
    </submittedName>
</protein>
<feature type="transmembrane region" description="Helical" evidence="1">
    <location>
        <begin position="38"/>
        <end position="56"/>
    </location>
</feature>
<keyword evidence="1" id="KW-0472">Membrane</keyword>
<evidence type="ECO:0000313" key="4">
    <source>
        <dbReference type="Proteomes" id="UP000787472"/>
    </source>
</evidence>
<feature type="transmembrane region" description="Helical" evidence="1">
    <location>
        <begin position="93"/>
        <end position="114"/>
    </location>
</feature>
<dbReference type="RefSeq" id="WP_167192490.1">
    <property type="nucleotide sequence ID" value="NZ_JAAONZ010000036.1"/>
</dbReference>
<dbReference type="AlphaFoldDB" id="A0A9E5MQD8"/>
<dbReference type="NCBIfam" id="NF037970">
    <property type="entry name" value="vanZ_1"/>
    <property type="match status" value="1"/>
</dbReference>
<dbReference type="PANTHER" id="PTHR28008:SF1">
    <property type="entry name" value="DOMAIN PROTEIN, PUTATIVE (AFU_ORTHOLOGUE AFUA_3G10980)-RELATED"/>
    <property type="match status" value="1"/>
</dbReference>
<evidence type="ECO:0000256" key="1">
    <source>
        <dbReference type="SAM" id="Phobius"/>
    </source>
</evidence>
<feature type="transmembrane region" description="Helical" evidence="1">
    <location>
        <begin position="61"/>
        <end position="81"/>
    </location>
</feature>
<name>A0A9E5MQD8_9GAMM</name>
<comment type="caution">
    <text evidence="3">The sequence shown here is derived from an EMBL/GenBank/DDBJ whole genome shotgun (WGS) entry which is preliminary data.</text>
</comment>
<feature type="domain" description="VanZ-like" evidence="2">
    <location>
        <begin position="36"/>
        <end position="109"/>
    </location>
</feature>
<dbReference type="Pfam" id="PF04892">
    <property type="entry name" value="VanZ"/>
    <property type="match status" value="1"/>
</dbReference>
<keyword evidence="4" id="KW-1185">Reference proteome</keyword>
<sequence length="123" mass="14043">MLSNTLIWRCLALLALVLMAWAGFRPDPLPQYTDHFDKWVHGIAFAGITITFLLAFPRWHWLFILSALVALGFGIEIGQDLYLPKRTFDWEDFAVDTVGVIVGAILIFAITRYVKPYGRKESL</sequence>
<keyword evidence="1" id="KW-0812">Transmembrane</keyword>
<evidence type="ECO:0000313" key="3">
    <source>
        <dbReference type="EMBL" id="NHO68526.1"/>
    </source>
</evidence>